<protein>
    <recommendedName>
        <fullName evidence="4 16">Lipase chaperone</fullName>
    </recommendedName>
    <alternativeName>
        <fullName evidence="16">Lipase activator protein</fullName>
    </alternativeName>
    <alternativeName>
        <fullName evidence="15 16">Lipase foldase</fullName>
    </alternativeName>
    <alternativeName>
        <fullName evidence="13 16">Lipase helper protein</fullName>
    </alternativeName>
    <alternativeName>
        <fullName evidence="14 16">Lipase modulator</fullName>
    </alternativeName>
</protein>
<keyword evidence="9 16" id="KW-1133">Transmembrane helix</keyword>
<keyword evidence="6 16" id="KW-0997">Cell inner membrane</keyword>
<keyword evidence="8 16" id="KW-0442">Lipid degradation</keyword>
<keyword evidence="18" id="KW-1185">Reference proteome</keyword>
<organism evidence="17 18">
    <name type="scientific">Isoalcanivorax pacificus W11-5</name>
    <dbReference type="NCBI Taxonomy" id="391936"/>
    <lineage>
        <taxon>Bacteria</taxon>
        <taxon>Pseudomonadati</taxon>
        <taxon>Pseudomonadota</taxon>
        <taxon>Gammaproteobacteria</taxon>
        <taxon>Oceanospirillales</taxon>
        <taxon>Alcanivoracaceae</taxon>
        <taxon>Isoalcanivorax</taxon>
    </lineage>
</organism>
<name>A0A0B4XQS9_9GAMM</name>
<keyword evidence="12 16" id="KW-0143">Chaperone</keyword>
<keyword evidence="5 16" id="KW-1003">Cell membrane</keyword>
<comment type="subcellular location">
    <subcellularLocation>
        <location evidence="2">Cell inner membrane</location>
        <topology evidence="2">Single-pass membrane protein</topology>
        <orientation evidence="2">Periplasmic side</orientation>
    </subcellularLocation>
</comment>
<dbReference type="GO" id="GO:0006457">
    <property type="term" value="P:protein folding"/>
    <property type="evidence" value="ECO:0007669"/>
    <property type="project" value="UniProtKB-UniRule"/>
</dbReference>
<sequence length="347" mass="38492">MLKGKGLAVFTLVLVAVILIGWRMMSSQQQRHADIGENVAGVTSGNSDAPAQATMSGKHDLAADNGFSAYLAAAAGLGALPASLEGTDVDGELRSDAQGNLIIGNEIRRVFDYFLATLGEEDIESIKARIALHLHQHLPESAARQAWELLIRYLDYGEALAALPPHDGSVKSMHEVLVQRRDMRTAWLGQEVAEAFFAQDDAFDAYSLARVTVQQDDSLSAEEKQQRQRELEAMLPPEMREARERMRAPVEVAQQVEALRAQGGSEADVRRLREQTFGSAAADRLEQLDRERAAWDQRYADWRAERQAIEQSGLAQEDQARALEDAMARRFSEQEQRRVQALDRIGG</sequence>
<evidence type="ECO:0000256" key="3">
    <source>
        <dbReference type="ARBA" id="ARBA00010358"/>
    </source>
</evidence>
<dbReference type="KEGG" id="apac:S7S_10875"/>
<evidence type="ECO:0000256" key="13">
    <source>
        <dbReference type="ARBA" id="ARBA00030948"/>
    </source>
</evidence>
<dbReference type="GO" id="GO:0016042">
    <property type="term" value="P:lipid catabolic process"/>
    <property type="evidence" value="ECO:0007669"/>
    <property type="project" value="UniProtKB-UniRule"/>
</dbReference>
<evidence type="ECO:0000256" key="11">
    <source>
        <dbReference type="ARBA" id="ARBA00023136"/>
    </source>
</evidence>
<dbReference type="OrthoDB" id="7025807at2"/>
<keyword evidence="11 16" id="KW-0472">Membrane</keyword>
<dbReference type="HOGENOM" id="CLU_064928_2_0_6"/>
<proteinExistence type="inferred from homology"/>
<dbReference type="EMBL" id="CP004387">
    <property type="protein sequence ID" value="AJD48587.1"/>
    <property type="molecule type" value="Genomic_DNA"/>
</dbReference>
<evidence type="ECO:0000256" key="1">
    <source>
        <dbReference type="ARBA" id="ARBA00003280"/>
    </source>
</evidence>
<evidence type="ECO:0000256" key="5">
    <source>
        <dbReference type="ARBA" id="ARBA00022475"/>
    </source>
</evidence>
<feature type="transmembrane region" description="Helical" evidence="16">
    <location>
        <begin position="7"/>
        <end position="25"/>
    </location>
</feature>
<evidence type="ECO:0000256" key="7">
    <source>
        <dbReference type="ARBA" id="ARBA00022692"/>
    </source>
</evidence>
<evidence type="ECO:0000256" key="10">
    <source>
        <dbReference type="ARBA" id="ARBA00023098"/>
    </source>
</evidence>
<evidence type="ECO:0000256" key="2">
    <source>
        <dbReference type="ARBA" id="ARBA00004383"/>
    </source>
</evidence>
<keyword evidence="10 16" id="KW-0443">Lipid metabolism</keyword>
<dbReference type="GO" id="GO:0051082">
    <property type="term" value="F:unfolded protein binding"/>
    <property type="evidence" value="ECO:0007669"/>
    <property type="project" value="UniProtKB-UniRule"/>
</dbReference>
<evidence type="ECO:0000256" key="6">
    <source>
        <dbReference type="ARBA" id="ARBA00022519"/>
    </source>
</evidence>
<evidence type="ECO:0000256" key="15">
    <source>
        <dbReference type="ARBA" id="ARBA00033028"/>
    </source>
</evidence>
<gene>
    <name evidence="16" type="primary">lifO</name>
    <name evidence="17" type="ORF">S7S_10875</name>
</gene>
<dbReference type="AlphaFoldDB" id="A0A0B4XQS9"/>
<dbReference type="NCBIfam" id="NF002334">
    <property type="entry name" value="PRK01294.1-2"/>
    <property type="match status" value="1"/>
</dbReference>
<evidence type="ECO:0000256" key="12">
    <source>
        <dbReference type="ARBA" id="ARBA00023186"/>
    </source>
</evidence>
<accession>A0A0B4XQS9</accession>
<evidence type="ECO:0000256" key="16">
    <source>
        <dbReference type="HAMAP-Rule" id="MF_00790"/>
    </source>
</evidence>
<evidence type="ECO:0000313" key="17">
    <source>
        <dbReference type="EMBL" id="AJD48587.1"/>
    </source>
</evidence>
<dbReference type="HAMAP" id="MF_00790">
    <property type="entry name" value="Lipase_chap"/>
    <property type="match status" value="1"/>
</dbReference>
<evidence type="ECO:0000256" key="14">
    <source>
        <dbReference type="ARBA" id="ARBA00031542"/>
    </source>
</evidence>
<dbReference type="Pfam" id="PF03280">
    <property type="entry name" value="Lipase_chap"/>
    <property type="match status" value="1"/>
</dbReference>
<reference evidence="17 18" key="1">
    <citation type="journal article" date="2012" name="J. Bacteriol.">
        <title>Genome sequence of an alkane-degrading bacterium, Alcanivorax pacificus type strain W11-5, isolated from deep sea sediment.</title>
        <authorList>
            <person name="Lai Q."/>
            <person name="Shao Z."/>
        </authorList>
    </citation>
    <scope>NUCLEOTIDE SEQUENCE [LARGE SCALE GENOMIC DNA]</scope>
    <source>
        <strain evidence="17 18">W11-5</strain>
    </source>
</reference>
<dbReference type="GO" id="GO:0005886">
    <property type="term" value="C:plasma membrane"/>
    <property type="evidence" value="ECO:0007669"/>
    <property type="project" value="UniProtKB-SubCell"/>
</dbReference>
<keyword evidence="7 16" id="KW-0812">Transmembrane</keyword>
<evidence type="ECO:0000256" key="9">
    <source>
        <dbReference type="ARBA" id="ARBA00022989"/>
    </source>
</evidence>
<dbReference type="RefSeq" id="WP_008737256.1">
    <property type="nucleotide sequence ID" value="NZ_CP004387.1"/>
</dbReference>
<dbReference type="InterPro" id="IPR004961">
    <property type="entry name" value="Lipase_chaperone"/>
</dbReference>
<evidence type="ECO:0000256" key="8">
    <source>
        <dbReference type="ARBA" id="ARBA00022963"/>
    </source>
</evidence>
<comment type="similarity">
    <text evidence="3 16">Belongs to the lipase chaperone family.</text>
</comment>
<dbReference type="STRING" id="391936.S7S_10875"/>
<evidence type="ECO:0000256" key="4">
    <source>
        <dbReference type="ARBA" id="ARBA00019692"/>
    </source>
</evidence>
<evidence type="ECO:0000313" key="18">
    <source>
        <dbReference type="Proteomes" id="UP000006764"/>
    </source>
</evidence>
<dbReference type="SUPFAM" id="SSF158855">
    <property type="entry name" value="Lipase chaperone-like"/>
    <property type="match status" value="1"/>
</dbReference>
<dbReference type="Proteomes" id="UP000006764">
    <property type="component" value="Chromosome"/>
</dbReference>
<comment type="function">
    <text evidence="1 16">May be involved in the folding of the extracellular lipase during its passage through the periplasm.</text>
</comment>